<reference evidence="1 2" key="1">
    <citation type="submission" date="2024-02" db="EMBL/GenBank/DDBJ databases">
        <title>A draft genome for the cacao thread blight pathogen Marasmius crinis-equi.</title>
        <authorList>
            <person name="Cohen S.P."/>
            <person name="Baruah I.K."/>
            <person name="Amoako-Attah I."/>
            <person name="Bukari Y."/>
            <person name="Meinhardt L.W."/>
            <person name="Bailey B.A."/>
        </authorList>
    </citation>
    <scope>NUCLEOTIDE SEQUENCE [LARGE SCALE GENOMIC DNA]</scope>
    <source>
        <strain evidence="1 2">GH-76</strain>
    </source>
</reference>
<keyword evidence="2" id="KW-1185">Reference proteome</keyword>
<dbReference type="Proteomes" id="UP001465976">
    <property type="component" value="Unassembled WGS sequence"/>
</dbReference>
<name>A0ABR3EIT3_9AGAR</name>
<proteinExistence type="predicted"/>
<sequence>MIENRYPERYQAMCNAKATSDDEVDPVSKIRYRKRRPERSDAAEVFIRSLEEAMKRQYKARGKVWTEREPHPLNQSSELKSVPMGMPLDYYLPDVWRAFAPAERYSALRGTDGKGRPKIAFLPKPGESFGQGDEESKRLEALTDDEFFNVRASVVLPLYNYNVDSSPDNMETD</sequence>
<accession>A0ABR3EIT3</accession>
<protein>
    <submittedName>
        <fullName evidence="1">Uncharacterized protein</fullName>
    </submittedName>
</protein>
<evidence type="ECO:0000313" key="1">
    <source>
        <dbReference type="EMBL" id="KAL0562787.1"/>
    </source>
</evidence>
<comment type="caution">
    <text evidence="1">The sequence shown here is derived from an EMBL/GenBank/DDBJ whole genome shotgun (WGS) entry which is preliminary data.</text>
</comment>
<dbReference type="EMBL" id="JBAHYK010004509">
    <property type="protein sequence ID" value="KAL0562787.1"/>
    <property type="molecule type" value="Genomic_DNA"/>
</dbReference>
<organism evidence="1 2">
    <name type="scientific">Marasmius crinis-equi</name>
    <dbReference type="NCBI Taxonomy" id="585013"/>
    <lineage>
        <taxon>Eukaryota</taxon>
        <taxon>Fungi</taxon>
        <taxon>Dikarya</taxon>
        <taxon>Basidiomycota</taxon>
        <taxon>Agaricomycotina</taxon>
        <taxon>Agaricomycetes</taxon>
        <taxon>Agaricomycetidae</taxon>
        <taxon>Agaricales</taxon>
        <taxon>Marasmiineae</taxon>
        <taxon>Marasmiaceae</taxon>
        <taxon>Marasmius</taxon>
    </lineage>
</organism>
<evidence type="ECO:0000313" key="2">
    <source>
        <dbReference type="Proteomes" id="UP001465976"/>
    </source>
</evidence>
<gene>
    <name evidence="1" type="ORF">V5O48_019291</name>
</gene>